<accession>A0A9N9J2I8</accession>
<protein>
    <submittedName>
        <fullName evidence="1">8176_t:CDS:1</fullName>
    </submittedName>
</protein>
<dbReference type="SUPFAM" id="SSF50494">
    <property type="entry name" value="Trypsin-like serine proteases"/>
    <property type="match status" value="1"/>
</dbReference>
<dbReference type="AlphaFoldDB" id="A0A9N9J2I8"/>
<dbReference type="EMBL" id="CAJVPZ010040306">
    <property type="protein sequence ID" value="CAG8759311.1"/>
    <property type="molecule type" value="Genomic_DNA"/>
</dbReference>
<dbReference type="OrthoDB" id="2428722at2759"/>
<comment type="caution">
    <text evidence="1">The sequence shown here is derived from an EMBL/GenBank/DDBJ whole genome shotgun (WGS) entry which is preliminary data.</text>
</comment>
<dbReference type="InterPro" id="IPR009003">
    <property type="entry name" value="Peptidase_S1_PA"/>
</dbReference>
<feature type="non-terminal residue" evidence="1">
    <location>
        <position position="162"/>
    </location>
</feature>
<proteinExistence type="predicted"/>
<dbReference type="Gene3D" id="2.40.10.10">
    <property type="entry name" value="Trypsin-like serine proteases"/>
    <property type="match status" value="1"/>
</dbReference>
<dbReference type="InterPro" id="IPR043504">
    <property type="entry name" value="Peptidase_S1_PA_chymotrypsin"/>
</dbReference>
<organism evidence="1 2">
    <name type="scientific">Racocetra fulgida</name>
    <dbReference type="NCBI Taxonomy" id="60492"/>
    <lineage>
        <taxon>Eukaryota</taxon>
        <taxon>Fungi</taxon>
        <taxon>Fungi incertae sedis</taxon>
        <taxon>Mucoromycota</taxon>
        <taxon>Glomeromycotina</taxon>
        <taxon>Glomeromycetes</taxon>
        <taxon>Diversisporales</taxon>
        <taxon>Gigasporaceae</taxon>
        <taxon>Racocetra</taxon>
    </lineage>
</organism>
<keyword evidence="2" id="KW-1185">Reference proteome</keyword>
<evidence type="ECO:0000313" key="1">
    <source>
        <dbReference type="EMBL" id="CAG8759311.1"/>
    </source>
</evidence>
<name>A0A9N9J2I8_9GLOM</name>
<evidence type="ECO:0000313" key="2">
    <source>
        <dbReference type="Proteomes" id="UP000789396"/>
    </source>
</evidence>
<sequence>MYDLSRVDRGFIYPDNPKFVKSPYIRNPGFRVQPELAIADATHIAGNSIIGATVCTIGAITNLIRCGEVKNGDLTWFVGEHEVENMIATTPMTQHGDSGAPVFRFLDLFSLTDRLRVHLLGMHNAAGFIPESEDSPDDIPISAHIPLYKILKNDMSVVTIYD</sequence>
<gene>
    <name evidence="1" type="ORF">RFULGI_LOCUS14187</name>
</gene>
<reference evidence="1" key="1">
    <citation type="submission" date="2021-06" db="EMBL/GenBank/DDBJ databases">
        <authorList>
            <person name="Kallberg Y."/>
            <person name="Tangrot J."/>
            <person name="Rosling A."/>
        </authorList>
    </citation>
    <scope>NUCLEOTIDE SEQUENCE</scope>
    <source>
        <strain evidence="1">IN212</strain>
    </source>
</reference>
<dbReference type="Proteomes" id="UP000789396">
    <property type="component" value="Unassembled WGS sequence"/>
</dbReference>